<dbReference type="NCBIfam" id="TIGR00693">
    <property type="entry name" value="thiE"/>
    <property type="match status" value="1"/>
</dbReference>
<comment type="cofactor">
    <cofactor evidence="9">
        <name>Mg(2+)</name>
        <dbReference type="ChEBI" id="CHEBI:18420"/>
    </cofactor>
    <text evidence="9">Binds 1 Mg(2+) ion per subunit.</text>
</comment>
<evidence type="ECO:0000259" key="12">
    <source>
        <dbReference type="Pfam" id="PF02581"/>
    </source>
</evidence>
<evidence type="ECO:0000256" key="2">
    <source>
        <dbReference type="ARBA" id="ARBA00022679"/>
    </source>
</evidence>
<feature type="binding site" evidence="9">
    <location>
        <position position="70"/>
    </location>
    <ligand>
        <name>4-amino-2-methyl-5-(diphosphooxymethyl)pyrimidine</name>
        <dbReference type="ChEBI" id="CHEBI:57841"/>
    </ligand>
</feature>
<comment type="pathway">
    <text evidence="1 9 11">Cofactor biosynthesis; thiamine diphosphate biosynthesis; thiamine phosphate from 4-amino-2-methyl-5-diphosphomethylpyrimidine and 4-methyl-5-(2-phosphoethyl)-thiazole: step 1/1.</text>
</comment>
<comment type="catalytic activity">
    <reaction evidence="7 9 10">
        <text>2-(2-carboxy-4-methylthiazol-5-yl)ethyl phosphate + 4-amino-2-methyl-5-(diphosphooxymethyl)pyrimidine + 2 H(+) = thiamine phosphate + CO2 + diphosphate</text>
        <dbReference type="Rhea" id="RHEA:47848"/>
        <dbReference type="ChEBI" id="CHEBI:15378"/>
        <dbReference type="ChEBI" id="CHEBI:16526"/>
        <dbReference type="ChEBI" id="CHEBI:33019"/>
        <dbReference type="ChEBI" id="CHEBI:37575"/>
        <dbReference type="ChEBI" id="CHEBI:57841"/>
        <dbReference type="ChEBI" id="CHEBI:62890"/>
        <dbReference type="EC" id="2.5.1.3"/>
    </reaction>
</comment>
<dbReference type="OrthoDB" id="9789949at2"/>
<dbReference type="GO" id="GO:0009228">
    <property type="term" value="P:thiamine biosynthetic process"/>
    <property type="evidence" value="ECO:0007669"/>
    <property type="project" value="UniProtKB-KW"/>
</dbReference>
<evidence type="ECO:0000256" key="9">
    <source>
        <dbReference type="HAMAP-Rule" id="MF_00097"/>
    </source>
</evidence>
<evidence type="ECO:0000256" key="1">
    <source>
        <dbReference type="ARBA" id="ARBA00005165"/>
    </source>
</evidence>
<dbReference type="GO" id="GO:0005737">
    <property type="term" value="C:cytoplasm"/>
    <property type="evidence" value="ECO:0007669"/>
    <property type="project" value="TreeGrafter"/>
</dbReference>
<protein>
    <recommendedName>
        <fullName evidence="9">Thiamine-phosphate synthase</fullName>
        <shortName evidence="9">TP synthase</shortName>
        <shortName evidence="9">TPS</shortName>
        <ecNumber evidence="9">2.5.1.3</ecNumber>
    </recommendedName>
    <alternativeName>
        <fullName evidence="9">Thiamine-phosphate pyrophosphorylase</fullName>
        <shortName evidence="9">TMP pyrophosphorylase</shortName>
        <shortName evidence="9">TMP-PPase</shortName>
    </alternativeName>
</protein>
<dbReference type="EMBL" id="NSKB01000003">
    <property type="protein sequence ID" value="PAU77653.1"/>
    <property type="molecule type" value="Genomic_DNA"/>
</dbReference>
<dbReference type="GO" id="GO:0000287">
    <property type="term" value="F:magnesium ion binding"/>
    <property type="evidence" value="ECO:0007669"/>
    <property type="project" value="UniProtKB-UniRule"/>
</dbReference>
<dbReference type="UniPathway" id="UPA00060">
    <property type="reaction ID" value="UER00141"/>
</dbReference>
<comment type="catalytic activity">
    <reaction evidence="8 9 10">
        <text>2-[(2R,5Z)-2-carboxy-4-methylthiazol-5(2H)-ylidene]ethyl phosphate + 4-amino-2-methyl-5-(diphosphooxymethyl)pyrimidine + 2 H(+) = thiamine phosphate + CO2 + diphosphate</text>
        <dbReference type="Rhea" id="RHEA:47844"/>
        <dbReference type="ChEBI" id="CHEBI:15378"/>
        <dbReference type="ChEBI" id="CHEBI:16526"/>
        <dbReference type="ChEBI" id="CHEBI:33019"/>
        <dbReference type="ChEBI" id="CHEBI:37575"/>
        <dbReference type="ChEBI" id="CHEBI:57841"/>
        <dbReference type="ChEBI" id="CHEBI:62899"/>
        <dbReference type="EC" id="2.5.1.3"/>
    </reaction>
</comment>
<dbReference type="HAMAP" id="MF_00097">
    <property type="entry name" value="TMP_synthase"/>
    <property type="match status" value="1"/>
</dbReference>
<sequence length="215" mass="22515">MAWQRGLYAITDAALLPDDRTLLNACDAALRGGLALLQYRDKSSDDARRWRQAAALASLCQAHAVPLIINDDTGLALRLRDAGFAGVGLHLGQSDGELAEARQRLGGEALIGATCHASLELAERARGEGASYVAFGRFFTSRTKPDAPPAPLALLAQAADLGLPRVAIGGIDEHSAASARRAGADLLASVEAVFGGSDVEARVRRLNRQLAALSP</sequence>
<dbReference type="InterPro" id="IPR034291">
    <property type="entry name" value="TMP_synthase"/>
</dbReference>
<feature type="binding site" evidence="9">
    <location>
        <position position="170"/>
    </location>
    <ligand>
        <name>2-[(2R,5Z)-2-carboxy-4-methylthiazol-5(2H)-ylidene]ethyl phosphate</name>
        <dbReference type="ChEBI" id="CHEBI:62899"/>
    </ligand>
</feature>
<feature type="domain" description="Thiamine phosphate synthase/TenI" evidence="12">
    <location>
        <begin position="7"/>
        <end position="193"/>
    </location>
</feature>
<dbReference type="InterPro" id="IPR036206">
    <property type="entry name" value="ThiamineP_synth_sf"/>
</dbReference>
<feature type="binding site" evidence="9">
    <location>
        <begin position="38"/>
        <end position="42"/>
    </location>
    <ligand>
        <name>4-amino-2-methyl-5-(diphosphooxymethyl)pyrimidine</name>
        <dbReference type="ChEBI" id="CHEBI:57841"/>
    </ligand>
</feature>
<comment type="caution">
    <text evidence="9">Lacks conserved residue(s) required for the propagation of feature annotation.</text>
</comment>
<evidence type="ECO:0000256" key="11">
    <source>
        <dbReference type="RuleBase" id="RU004253"/>
    </source>
</evidence>
<feature type="binding site" evidence="9">
    <location>
        <begin position="141"/>
        <end position="143"/>
    </location>
    <ligand>
        <name>2-[(2R,5Z)-2-carboxy-4-methylthiazol-5(2H)-ylidene]ethyl phosphate</name>
        <dbReference type="ChEBI" id="CHEBI:62899"/>
    </ligand>
</feature>
<evidence type="ECO:0000256" key="10">
    <source>
        <dbReference type="RuleBase" id="RU003826"/>
    </source>
</evidence>
<feature type="binding site" evidence="9">
    <location>
        <position position="114"/>
    </location>
    <ligand>
        <name>4-amino-2-methyl-5-(diphosphooxymethyl)pyrimidine</name>
        <dbReference type="ChEBI" id="CHEBI:57841"/>
    </ligand>
</feature>
<comment type="caution">
    <text evidence="13">The sequence shown here is derived from an EMBL/GenBank/DDBJ whole genome shotgun (WGS) entry which is preliminary data.</text>
</comment>
<feature type="binding site" evidence="9">
    <location>
        <position position="95"/>
    </location>
    <ligand>
        <name>Mg(2+)</name>
        <dbReference type="ChEBI" id="CHEBI:18420"/>
    </ligand>
</feature>
<evidence type="ECO:0000256" key="3">
    <source>
        <dbReference type="ARBA" id="ARBA00022723"/>
    </source>
</evidence>
<evidence type="ECO:0000256" key="8">
    <source>
        <dbReference type="ARBA" id="ARBA00047883"/>
    </source>
</evidence>
<dbReference type="Pfam" id="PF02581">
    <property type="entry name" value="TMP-TENI"/>
    <property type="match status" value="1"/>
</dbReference>
<evidence type="ECO:0000313" key="14">
    <source>
        <dbReference type="Proteomes" id="UP000217771"/>
    </source>
</evidence>
<comment type="function">
    <text evidence="9">Condenses 4-methyl-5-(beta-hydroxyethyl)thiazole monophosphate (THZ-P) and 2-methyl-4-amino-5-hydroxymethyl pyrimidine pyrophosphate (HMP-PP) to form thiamine monophosphate (TMP).</text>
</comment>
<dbReference type="SUPFAM" id="SSF51391">
    <property type="entry name" value="Thiamin phosphate synthase"/>
    <property type="match status" value="1"/>
</dbReference>
<comment type="catalytic activity">
    <reaction evidence="6 9 10">
        <text>4-methyl-5-(2-phosphooxyethyl)-thiazole + 4-amino-2-methyl-5-(diphosphooxymethyl)pyrimidine + H(+) = thiamine phosphate + diphosphate</text>
        <dbReference type="Rhea" id="RHEA:22328"/>
        <dbReference type="ChEBI" id="CHEBI:15378"/>
        <dbReference type="ChEBI" id="CHEBI:33019"/>
        <dbReference type="ChEBI" id="CHEBI:37575"/>
        <dbReference type="ChEBI" id="CHEBI:57841"/>
        <dbReference type="ChEBI" id="CHEBI:58296"/>
        <dbReference type="EC" id="2.5.1.3"/>
    </reaction>
</comment>
<proteinExistence type="inferred from homology"/>
<dbReference type="GO" id="GO:0009229">
    <property type="term" value="P:thiamine diphosphate biosynthetic process"/>
    <property type="evidence" value="ECO:0007669"/>
    <property type="project" value="UniProtKB-UniRule"/>
</dbReference>
<evidence type="ECO:0000256" key="7">
    <source>
        <dbReference type="ARBA" id="ARBA00047851"/>
    </source>
</evidence>
<dbReference type="PANTHER" id="PTHR20857">
    <property type="entry name" value="THIAMINE-PHOSPHATE PYROPHOSPHORYLASE"/>
    <property type="match status" value="1"/>
</dbReference>
<dbReference type="CDD" id="cd00564">
    <property type="entry name" value="TMP_TenI"/>
    <property type="match status" value="1"/>
</dbReference>
<dbReference type="Gene3D" id="3.20.20.70">
    <property type="entry name" value="Aldolase class I"/>
    <property type="match status" value="1"/>
</dbReference>
<keyword evidence="5 9" id="KW-0784">Thiamine biosynthesis</keyword>
<dbReference type="AlphaFoldDB" id="A0A2A2EZB3"/>
<keyword evidence="2 9" id="KW-0808">Transferase</keyword>
<evidence type="ECO:0000313" key="13">
    <source>
        <dbReference type="EMBL" id="PAU77653.1"/>
    </source>
</evidence>
<feature type="binding site" evidence="9">
    <location>
        <position position="144"/>
    </location>
    <ligand>
        <name>4-amino-2-methyl-5-(diphosphooxymethyl)pyrimidine</name>
        <dbReference type="ChEBI" id="CHEBI:57841"/>
    </ligand>
</feature>
<comment type="similarity">
    <text evidence="9 10">Belongs to the thiamine-phosphate synthase family.</text>
</comment>
<evidence type="ECO:0000256" key="6">
    <source>
        <dbReference type="ARBA" id="ARBA00047334"/>
    </source>
</evidence>
<evidence type="ECO:0000256" key="4">
    <source>
        <dbReference type="ARBA" id="ARBA00022842"/>
    </source>
</evidence>
<dbReference type="InterPro" id="IPR022998">
    <property type="entry name" value="ThiamineP_synth_TenI"/>
</dbReference>
<dbReference type="GO" id="GO:0004789">
    <property type="term" value="F:thiamine-phosphate diphosphorylase activity"/>
    <property type="evidence" value="ECO:0007669"/>
    <property type="project" value="UniProtKB-UniRule"/>
</dbReference>
<keyword evidence="14" id="KW-1185">Reference proteome</keyword>
<dbReference type="PANTHER" id="PTHR20857:SF15">
    <property type="entry name" value="THIAMINE-PHOSPHATE SYNTHASE"/>
    <property type="match status" value="1"/>
</dbReference>
<dbReference type="EC" id="2.5.1.3" evidence="9"/>
<accession>A0A2A2EZB3</accession>
<feature type="binding site" evidence="9">
    <location>
        <position position="71"/>
    </location>
    <ligand>
        <name>Mg(2+)</name>
        <dbReference type="ChEBI" id="CHEBI:18420"/>
    </ligand>
</feature>
<keyword evidence="3 9" id="KW-0479">Metal-binding</keyword>
<keyword evidence="4 9" id="KW-0460">Magnesium</keyword>
<name>A0A2A2EZB3_9GAMM</name>
<evidence type="ECO:0000256" key="5">
    <source>
        <dbReference type="ARBA" id="ARBA00022977"/>
    </source>
</evidence>
<reference evidence="13 14" key="1">
    <citation type="submission" date="2017-08" db="EMBL/GenBank/DDBJ databases">
        <title>Halomonas alkalisoli sp. nov., isolated from saline alkaline soil.</title>
        <authorList>
            <person name="Wang D."/>
            <person name="Zhang G."/>
        </authorList>
    </citation>
    <scope>NUCLEOTIDE SEQUENCE [LARGE SCALE GENOMIC DNA]</scope>
    <source>
        <strain evidence="13 14">WRN001</strain>
    </source>
</reference>
<organism evidence="13 14">
    <name type="scientific">Halomonas salipaludis</name>
    <dbReference type="NCBI Taxonomy" id="2032625"/>
    <lineage>
        <taxon>Bacteria</taxon>
        <taxon>Pseudomonadati</taxon>
        <taxon>Pseudomonadota</taxon>
        <taxon>Gammaproteobacteria</taxon>
        <taxon>Oceanospirillales</taxon>
        <taxon>Halomonadaceae</taxon>
        <taxon>Halomonas</taxon>
    </lineage>
</organism>
<dbReference type="InterPro" id="IPR013785">
    <property type="entry name" value="Aldolase_TIM"/>
</dbReference>
<gene>
    <name evidence="9" type="primary">thiE</name>
    <name evidence="13" type="ORF">CK498_08975</name>
</gene>
<dbReference type="Proteomes" id="UP000217771">
    <property type="component" value="Unassembled WGS sequence"/>
</dbReference>